<keyword evidence="2 5" id="KW-0812">Transmembrane</keyword>
<dbReference type="GeneID" id="25258742"/>
<evidence type="ECO:0000313" key="8">
    <source>
        <dbReference type="Proteomes" id="UP000029725"/>
    </source>
</evidence>
<keyword evidence="8" id="KW-1185">Reference proteome</keyword>
<reference evidence="7 8" key="1">
    <citation type="submission" date="2014-04" db="EMBL/GenBank/DDBJ databases">
        <title>A new species of microsporidia sheds light on the evolution of extreme parasitism.</title>
        <authorList>
            <person name="Haag K.L."/>
            <person name="James T.Y."/>
            <person name="Larsson R."/>
            <person name="Schaer T.M."/>
            <person name="Refardt D."/>
            <person name="Pombert J.-F."/>
            <person name="Ebert D."/>
        </authorList>
    </citation>
    <scope>NUCLEOTIDE SEQUENCE [LARGE SCALE GENOMIC DNA]</scope>
    <source>
        <strain evidence="7 8">UGP3</strain>
        <tissue evidence="7">Spores</tissue>
    </source>
</reference>
<accession>A0A098VTI9</accession>
<dbReference type="PANTHER" id="PTHR11662">
    <property type="entry name" value="SOLUTE CARRIER FAMILY 17"/>
    <property type="match status" value="1"/>
</dbReference>
<dbReference type="Gene3D" id="1.20.1250.20">
    <property type="entry name" value="MFS general substrate transporter like domains"/>
    <property type="match status" value="2"/>
</dbReference>
<dbReference type="InterPro" id="IPR050382">
    <property type="entry name" value="MFS_Na/Anion_cotransporter"/>
</dbReference>
<feature type="transmembrane region" description="Helical" evidence="5">
    <location>
        <begin position="230"/>
        <end position="251"/>
    </location>
</feature>
<dbReference type="VEuPathDB" id="MicrosporidiaDB:DI09_17p80"/>
<feature type="transmembrane region" description="Helical" evidence="5">
    <location>
        <begin position="75"/>
        <end position="96"/>
    </location>
</feature>
<evidence type="ECO:0000256" key="5">
    <source>
        <dbReference type="SAM" id="Phobius"/>
    </source>
</evidence>
<dbReference type="Pfam" id="PF07690">
    <property type="entry name" value="MFS_1"/>
    <property type="match status" value="1"/>
</dbReference>
<feature type="transmembrane region" description="Helical" evidence="5">
    <location>
        <begin position="102"/>
        <end position="123"/>
    </location>
</feature>
<organism evidence="7 8">
    <name type="scientific">Mitosporidium daphniae</name>
    <dbReference type="NCBI Taxonomy" id="1485682"/>
    <lineage>
        <taxon>Eukaryota</taxon>
        <taxon>Fungi</taxon>
        <taxon>Fungi incertae sedis</taxon>
        <taxon>Microsporidia</taxon>
        <taxon>Mitosporidium</taxon>
    </lineage>
</organism>
<proteinExistence type="predicted"/>
<evidence type="ECO:0000256" key="4">
    <source>
        <dbReference type="ARBA" id="ARBA00023136"/>
    </source>
</evidence>
<feature type="transmembrane region" description="Helical" evidence="5">
    <location>
        <begin position="409"/>
        <end position="428"/>
    </location>
</feature>
<comment type="caution">
    <text evidence="7">The sequence shown here is derived from an EMBL/GenBank/DDBJ whole genome shotgun (WGS) entry which is preliminary data.</text>
</comment>
<comment type="subcellular location">
    <subcellularLocation>
        <location evidence="1">Membrane</location>
        <topology evidence="1">Multi-pass membrane protein</topology>
    </subcellularLocation>
</comment>
<feature type="transmembrane region" description="Helical" evidence="5">
    <location>
        <begin position="365"/>
        <end position="389"/>
    </location>
</feature>
<keyword evidence="4 5" id="KW-0472">Membrane</keyword>
<feature type="transmembrane region" description="Helical" evidence="5">
    <location>
        <begin position="271"/>
        <end position="293"/>
    </location>
</feature>
<feature type="domain" description="Major facilitator superfamily (MFS) profile" evidence="6">
    <location>
        <begin position="9"/>
        <end position="433"/>
    </location>
</feature>
<dbReference type="GO" id="GO:0016020">
    <property type="term" value="C:membrane"/>
    <property type="evidence" value="ECO:0007669"/>
    <property type="project" value="UniProtKB-SubCell"/>
</dbReference>
<evidence type="ECO:0000256" key="1">
    <source>
        <dbReference type="ARBA" id="ARBA00004141"/>
    </source>
</evidence>
<dbReference type="OrthoDB" id="6730379at2759"/>
<dbReference type="PROSITE" id="PS50850">
    <property type="entry name" value="MFS"/>
    <property type="match status" value="1"/>
</dbReference>
<dbReference type="PANTHER" id="PTHR11662:SF399">
    <property type="entry name" value="FI19708P1-RELATED"/>
    <property type="match status" value="1"/>
</dbReference>
<dbReference type="HOGENOM" id="CLU_612630_0_0_1"/>
<dbReference type="InterPro" id="IPR020846">
    <property type="entry name" value="MFS_dom"/>
</dbReference>
<dbReference type="InterPro" id="IPR036259">
    <property type="entry name" value="MFS_trans_sf"/>
</dbReference>
<keyword evidence="3 5" id="KW-1133">Transmembrane helix</keyword>
<evidence type="ECO:0000256" key="2">
    <source>
        <dbReference type="ARBA" id="ARBA00022692"/>
    </source>
</evidence>
<dbReference type="EMBL" id="JMKJ01000088">
    <property type="protein sequence ID" value="KGG52378.1"/>
    <property type="molecule type" value="Genomic_DNA"/>
</dbReference>
<evidence type="ECO:0000256" key="3">
    <source>
        <dbReference type="ARBA" id="ARBA00022989"/>
    </source>
</evidence>
<sequence>MRKTTRAFLIVLHGFLGLTLAYSIRIILSPAIMRLTKMHGWDEGLQGILLSAFYWGYMVLQVPGGYLSHRFGAKWVMVLSLLGSALLNSVIPILGSSLELSFLVRFACGLLQGMYWVSTLNIISTWVSKAQMSLAVSFALAGQHFGSALIQGLYAPIASAFQWYTPFHLLTGLTILWTISWTFFGKSRLSESDKREEAMSSIDSERSSIAQSDAPGQDLTFKETLSYKEVWAFVIVLFCYNWSFYFLVSYLVKFLHLHLGFSETTSGLYSFSAYGLLCLSLTASGKFTSAVIASGKMNVTKVRKYGVAIGIIPSAVLIFLIPVLYNYVSASALAAILVAAIAISGIAHGSFMTNPVDLNPINPGVIGGLGNTIATIPGIIVPIINGAILNSGGCSTDPISLQCWNAWRILFIVSGSLYVVGLAVWLAFSSGKPLNQESKRVSKLIPY</sequence>
<evidence type="ECO:0000313" key="7">
    <source>
        <dbReference type="EMBL" id="KGG52378.1"/>
    </source>
</evidence>
<gene>
    <name evidence="7" type="ORF">DI09_17p80</name>
</gene>
<evidence type="ECO:0000259" key="6">
    <source>
        <dbReference type="PROSITE" id="PS50850"/>
    </source>
</evidence>
<dbReference type="Proteomes" id="UP000029725">
    <property type="component" value="Unassembled WGS sequence"/>
</dbReference>
<dbReference type="SUPFAM" id="SSF103473">
    <property type="entry name" value="MFS general substrate transporter"/>
    <property type="match status" value="1"/>
</dbReference>
<name>A0A098VTI9_9MICR</name>
<dbReference type="GO" id="GO:0022857">
    <property type="term" value="F:transmembrane transporter activity"/>
    <property type="evidence" value="ECO:0007669"/>
    <property type="project" value="InterPro"/>
</dbReference>
<feature type="transmembrane region" description="Helical" evidence="5">
    <location>
        <begin position="305"/>
        <end position="325"/>
    </location>
</feature>
<dbReference type="AlphaFoldDB" id="A0A098VTI9"/>
<dbReference type="InterPro" id="IPR011701">
    <property type="entry name" value="MFS"/>
</dbReference>
<feature type="transmembrane region" description="Helical" evidence="5">
    <location>
        <begin position="135"/>
        <end position="157"/>
    </location>
</feature>
<feature type="transmembrane region" description="Helical" evidence="5">
    <location>
        <begin position="331"/>
        <end position="353"/>
    </location>
</feature>
<feature type="transmembrane region" description="Helical" evidence="5">
    <location>
        <begin position="47"/>
        <end position="68"/>
    </location>
</feature>
<feature type="transmembrane region" description="Helical" evidence="5">
    <location>
        <begin position="163"/>
        <end position="184"/>
    </location>
</feature>
<dbReference type="RefSeq" id="XP_013238836.1">
    <property type="nucleotide sequence ID" value="XM_013383382.1"/>
</dbReference>
<protein>
    <submittedName>
        <fullName evidence="7">Anion:cation symporter MFS transporter</fullName>
    </submittedName>
</protein>